<dbReference type="Proteomes" id="UP000293142">
    <property type="component" value="Unassembled WGS sequence"/>
</dbReference>
<dbReference type="PROSITE" id="PS51257">
    <property type="entry name" value="PROKAR_LIPOPROTEIN"/>
    <property type="match status" value="1"/>
</dbReference>
<dbReference type="Gene3D" id="3.40.190.170">
    <property type="entry name" value="Bacterial extracellular solute-binding protein, family 7"/>
    <property type="match status" value="1"/>
</dbReference>
<proteinExistence type="predicted"/>
<evidence type="ECO:0000313" key="3">
    <source>
        <dbReference type="EMBL" id="TBL69891.1"/>
    </source>
</evidence>
<reference evidence="3 4" key="1">
    <citation type="submission" date="2019-02" db="EMBL/GenBank/DDBJ databases">
        <title>Paenibacillus sp. nov., isolated from surface-sterilized tissue of Thalictrum simplex L.</title>
        <authorList>
            <person name="Tuo L."/>
        </authorList>
    </citation>
    <scope>NUCLEOTIDE SEQUENCE [LARGE SCALE GENOMIC DNA]</scope>
    <source>
        <strain evidence="3 4">N2SHLJ1</strain>
    </source>
</reference>
<sequence length="344" mass="37815">MKKLISLTLAISLIFIAACSNSGTAPSGTGSSAGKGEQAGDAAKKKTVLKMNMVASSSDKTYTYWQDFAKELTEASKGTLEVQIYPTETLGKTTDTIQAISYGAPILQDSDPSHLADYVPDFSIFMHPYLFKKPEDIEKAWKSDIGQNLSRKLEEKGLKIVTLVYFGTRHLISGKEVVTRDDTKNMKIRNAPTKMWNEVTKVLGGNPTNTAWSEVYTALSQGVADAAESPLSLLYSSKLYEAKKHISLTGHLVATTSIVMSKQVYDSLPAEAKKAIDEVGQAYPAKRAKLITDIEKEFRQKLETEGVKFNEVKKEGFIEASKSVSKSFPEWTPGLYDSMLKAIQ</sequence>
<dbReference type="AlphaFoldDB" id="A0A4V2J356"/>
<dbReference type="InterPro" id="IPR038404">
    <property type="entry name" value="TRAP_DctP_sf"/>
</dbReference>
<keyword evidence="4" id="KW-1185">Reference proteome</keyword>
<dbReference type="NCBIfam" id="TIGR00787">
    <property type="entry name" value="dctP"/>
    <property type="match status" value="1"/>
</dbReference>
<dbReference type="PANTHER" id="PTHR33376:SF3">
    <property type="entry name" value="C4-DICARBOXYLATE-BINDING PROTEIN"/>
    <property type="match status" value="1"/>
</dbReference>
<keyword evidence="1 2" id="KW-0732">Signal</keyword>
<dbReference type="PANTHER" id="PTHR33376">
    <property type="match status" value="1"/>
</dbReference>
<dbReference type="InterPro" id="IPR004682">
    <property type="entry name" value="TRAP_DctP"/>
</dbReference>
<evidence type="ECO:0000256" key="2">
    <source>
        <dbReference type="SAM" id="SignalP"/>
    </source>
</evidence>
<dbReference type="RefSeq" id="WP_131018156.1">
    <property type="nucleotide sequence ID" value="NZ_SIRE01000035.1"/>
</dbReference>
<dbReference type="GO" id="GO:0030288">
    <property type="term" value="C:outer membrane-bounded periplasmic space"/>
    <property type="evidence" value="ECO:0007669"/>
    <property type="project" value="InterPro"/>
</dbReference>
<evidence type="ECO:0000313" key="4">
    <source>
        <dbReference type="Proteomes" id="UP000293142"/>
    </source>
</evidence>
<dbReference type="OrthoDB" id="9776801at2"/>
<dbReference type="Pfam" id="PF03480">
    <property type="entry name" value="DctP"/>
    <property type="match status" value="1"/>
</dbReference>
<name>A0A4V2J356_9BACL</name>
<dbReference type="PIRSF" id="PIRSF006470">
    <property type="entry name" value="DctB"/>
    <property type="match status" value="1"/>
</dbReference>
<accession>A0A4V2J356</accession>
<organism evidence="3 4">
    <name type="scientific">Paenibacillus thalictri</name>
    <dbReference type="NCBI Taxonomy" id="2527873"/>
    <lineage>
        <taxon>Bacteria</taxon>
        <taxon>Bacillati</taxon>
        <taxon>Bacillota</taxon>
        <taxon>Bacilli</taxon>
        <taxon>Bacillales</taxon>
        <taxon>Paenibacillaceae</taxon>
        <taxon>Paenibacillus</taxon>
    </lineage>
</organism>
<feature type="signal peptide" evidence="2">
    <location>
        <begin position="1"/>
        <end position="25"/>
    </location>
</feature>
<comment type="caution">
    <text evidence="3">The sequence shown here is derived from an EMBL/GenBank/DDBJ whole genome shotgun (WGS) entry which is preliminary data.</text>
</comment>
<feature type="chain" id="PRO_5038665255" evidence="2">
    <location>
        <begin position="26"/>
        <end position="344"/>
    </location>
</feature>
<dbReference type="GO" id="GO:0055085">
    <property type="term" value="P:transmembrane transport"/>
    <property type="evidence" value="ECO:0007669"/>
    <property type="project" value="InterPro"/>
</dbReference>
<dbReference type="NCBIfam" id="NF037995">
    <property type="entry name" value="TRAP_S1"/>
    <property type="match status" value="1"/>
</dbReference>
<dbReference type="InterPro" id="IPR018389">
    <property type="entry name" value="DctP_fam"/>
</dbReference>
<protein>
    <submittedName>
        <fullName evidence="3">DctP family TRAP transporter solute-binding subunit</fullName>
    </submittedName>
</protein>
<evidence type="ECO:0000256" key="1">
    <source>
        <dbReference type="ARBA" id="ARBA00022729"/>
    </source>
</evidence>
<dbReference type="EMBL" id="SIRE01000035">
    <property type="protein sequence ID" value="TBL69891.1"/>
    <property type="molecule type" value="Genomic_DNA"/>
</dbReference>
<gene>
    <name evidence="3" type="ORF">EYB31_34515</name>
</gene>